<dbReference type="GO" id="GO:0005886">
    <property type="term" value="C:plasma membrane"/>
    <property type="evidence" value="ECO:0007669"/>
    <property type="project" value="UniProtKB-SubCell"/>
</dbReference>
<reference evidence="13 14" key="1">
    <citation type="submission" date="2010-10" db="EMBL/GenBank/DDBJ databases">
        <authorList>
            <person name="Durkin A.S."/>
            <person name="Madupu R."/>
            <person name="Torralba M."/>
            <person name="Gillis M."/>
            <person name="Methe B."/>
            <person name="Sutton G."/>
            <person name="Nelson K.E."/>
        </authorList>
    </citation>
    <scope>NUCLEOTIDE SEQUENCE [LARGE SCALE GENOMIC DNA]</scope>
    <source>
        <strain evidence="13 14">ACS-139-V-Col8</strain>
    </source>
</reference>
<evidence type="ECO:0000313" key="14">
    <source>
        <dbReference type="Proteomes" id="UP000005990"/>
    </source>
</evidence>
<dbReference type="GO" id="GO:0005524">
    <property type="term" value="F:ATP binding"/>
    <property type="evidence" value="ECO:0007669"/>
    <property type="project" value="UniProtKB-KW"/>
</dbReference>
<dbReference type="PROSITE" id="PS00211">
    <property type="entry name" value="ABC_TRANSPORTER_1"/>
    <property type="match status" value="1"/>
</dbReference>
<dbReference type="PANTHER" id="PTHR24220">
    <property type="entry name" value="IMPORT ATP-BINDING PROTEIN"/>
    <property type="match status" value="1"/>
</dbReference>
<dbReference type="Gene3D" id="3.40.50.300">
    <property type="entry name" value="P-loop containing nucleotide triphosphate hydrolases"/>
    <property type="match status" value="1"/>
</dbReference>
<dbReference type="CDD" id="cd03255">
    <property type="entry name" value="ABC_MJ0796_LolCDE_FtsE"/>
    <property type="match status" value="1"/>
</dbReference>
<comment type="subunit">
    <text evidence="2">The complex is composed of two ATP-binding proteins (HrtA), two transmembrane proteins (HrtB) and a solute-binding protein.</text>
</comment>
<dbReference type="SUPFAM" id="SSF52540">
    <property type="entry name" value="P-loop containing nucleoside triphosphate hydrolases"/>
    <property type="match status" value="1"/>
</dbReference>
<comment type="similarity">
    <text evidence="9">Belongs to the ABC transporter superfamily. HrtA family.</text>
</comment>
<evidence type="ECO:0000256" key="2">
    <source>
        <dbReference type="ARBA" id="ARBA00011131"/>
    </source>
</evidence>
<evidence type="ECO:0000256" key="10">
    <source>
        <dbReference type="ARBA" id="ARBA00024432"/>
    </source>
</evidence>
<gene>
    <name evidence="13" type="ORF">HMPREF9257_1621</name>
</gene>
<evidence type="ECO:0000313" key="13">
    <source>
        <dbReference type="EMBL" id="EFR31034.1"/>
    </source>
</evidence>
<evidence type="ECO:0000256" key="9">
    <source>
        <dbReference type="ARBA" id="ARBA00024359"/>
    </source>
</evidence>
<evidence type="ECO:0000256" key="8">
    <source>
        <dbReference type="ARBA" id="ARBA00023136"/>
    </source>
</evidence>
<evidence type="ECO:0000256" key="1">
    <source>
        <dbReference type="ARBA" id="ARBA00004202"/>
    </source>
</evidence>
<dbReference type="GO" id="GO:0016887">
    <property type="term" value="F:ATP hydrolysis activity"/>
    <property type="evidence" value="ECO:0007669"/>
    <property type="project" value="InterPro"/>
</dbReference>
<keyword evidence="6 13" id="KW-0067">ATP-binding</keyword>
<organism evidence="13 14">
    <name type="scientific">Eremococcus coleocola ACS-139-V-Col8</name>
    <dbReference type="NCBI Taxonomy" id="908337"/>
    <lineage>
        <taxon>Bacteria</taxon>
        <taxon>Bacillati</taxon>
        <taxon>Bacillota</taxon>
        <taxon>Bacilli</taxon>
        <taxon>Lactobacillales</taxon>
        <taxon>Aerococcaceae</taxon>
        <taxon>Eremococcus</taxon>
    </lineage>
</organism>
<dbReference type="InterPro" id="IPR015854">
    <property type="entry name" value="ABC_transpr_LolD-like"/>
</dbReference>
<dbReference type="InterPro" id="IPR027417">
    <property type="entry name" value="P-loop_NTPase"/>
</dbReference>
<comment type="function">
    <text evidence="11">Part of the ABC transporter complex hrt involved in hemin import. Responsible for energy coupling to the transport system.</text>
</comment>
<comment type="caution">
    <text evidence="13">The sequence shown here is derived from an EMBL/GenBank/DDBJ whole genome shotgun (WGS) entry which is preliminary data.</text>
</comment>
<dbReference type="STRING" id="908337.HMPREF9257_1621"/>
<accession>E4KPY2</accession>
<keyword evidence="5" id="KW-0547">Nucleotide-binding</keyword>
<dbReference type="Pfam" id="PF00005">
    <property type="entry name" value="ABC_tran"/>
    <property type="match status" value="1"/>
</dbReference>
<dbReference type="eggNOG" id="COG1136">
    <property type="taxonomic scope" value="Bacteria"/>
</dbReference>
<feature type="domain" description="ABC transporter" evidence="12">
    <location>
        <begin position="4"/>
        <end position="236"/>
    </location>
</feature>
<dbReference type="PANTHER" id="PTHR24220:SF666">
    <property type="entry name" value="HEMIN IMPORT ATP-BINDING PROTEIN HRTA-RELATED"/>
    <property type="match status" value="1"/>
</dbReference>
<dbReference type="InterPro" id="IPR003439">
    <property type="entry name" value="ABC_transporter-like_ATP-bd"/>
</dbReference>
<dbReference type="Proteomes" id="UP000005990">
    <property type="component" value="Unassembled WGS sequence"/>
</dbReference>
<evidence type="ECO:0000256" key="11">
    <source>
        <dbReference type="ARBA" id="ARBA00024721"/>
    </source>
</evidence>
<dbReference type="GO" id="GO:0098796">
    <property type="term" value="C:membrane protein complex"/>
    <property type="evidence" value="ECO:0007669"/>
    <property type="project" value="UniProtKB-ARBA"/>
</dbReference>
<proteinExistence type="inferred from homology"/>
<dbReference type="PROSITE" id="PS50893">
    <property type="entry name" value="ABC_TRANSPORTER_2"/>
    <property type="match status" value="1"/>
</dbReference>
<evidence type="ECO:0000256" key="6">
    <source>
        <dbReference type="ARBA" id="ARBA00022840"/>
    </source>
</evidence>
<dbReference type="EMBL" id="AENN01000015">
    <property type="protein sequence ID" value="EFR31034.1"/>
    <property type="molecule type" value="Genomic_DNA"/>
</dbReference>
<keyword evidence="8" id="KW-0472">Membrane</keyword>
<dbReference type="GO" id="GO:0022857">
    <property type="term" value="F:transmembrane transporter activity"/>
    <property type="evidence" value="ECO:0007669"/>
    <property type="project" value="TreeGrafter"/>
</dbReference>
<dbReference type="RefSeq" id="WP_006418237.1">
    <property type="nucleotide sequence ID" value="NZ_AENN01000015.1"/>
</dbReference>
<dbReference type="AlphaFoldDB" id="E4KPY2"/>
<evidence type="ECO:0000256" key="4">
    <source>
        <dbReference type="ARBA" id="ARBA00022475"/>
    </source>
</evidence>
<evidence type="ECO:0000259" key="12">
    <source>
        <dbReference type="PROSITE" id="PS50893"/>
    </source>
</evidence>
<keyword evidence="14" id="KW-1185">Reference proteome</keyword>
<dbReference type="FunFam" id="3.40.50.300:FF:000032">
    <property type="entry name" value="Export ABC transporter ATP-binding protein"/>
    <property type="match status" value="1"/>
</dbReference>
<dbReference type="OrthoDB" id="9791546at2"/>
<dbReference type="InterPro" id="IPR017871">
    <property type="entry name" value="ABC_transporter-like_CS"/>
</dbReference>
<evidence type="ECO:0000256" key="7">
    <source>
        <dbReference type="ARBA" id="ARBA00022970"/>
    </source>
</evidence>
<dbReference type="InterPro" id="IPR003593">
    <property type="entry name" value="AAA+_ATPase"/>
</dbReference>
<keyword evidence="7" id="KW-0029">Amino-acid transport</keyword>
<keyword evidence="3" id="KW-0813">Transport</keyword>
<dbReference type="SMART" id="SM00382">
    <property type="entry name" value="AAA"/>
    <property type="match status" value="1"/>
</dbReference>
<dbReference type="InterPro" id="IPR017911">
    <property type="entry name" value="MacB-like_ATP-bd"/>
</dbReference>
<protein>
    <recommendedName>
        <fullName evidence="10">Putative hemin import ATP-binding protein HrtA</fullName>
    </recommendedName>
</protein>
<comment type="subcellular location">
    <subcellularLocation>
        <location evidence="1">Cell membrane</location>
        <topology evidence="1">Peripheral membrane protein</topology>
    </subcellularLocation>
</comment>
<keyword evidence="4" id="KW-1003">Cell membrane</keyword>
<sequence>MNVLELKHISKAYPDGQNQHTVLDDINLEVEAGQFIAIVGPSGSGKSTFLSIAGMLLSADEGQVILGGQDYGKAKQAEWTQVRRNQIGFIFQSHELIPYLKVMDQLELVAQMKEASPNKKQIKADIQDLLKDLGMEGEAKKYPHQLSGGQKQRVAIARAFLGQPQLILADEPTASLDGDRGHQIAELIRKEVKSRGTAAVMVTHDERILHLVDRVYHLEGGQLVALRDQAQAQPSN</sequence>
<dbReference type="GO" id="GO:0006865">
    <property type="term" value="P:amino acid transport"/>
    <property type="evidence" value="ECO:0007669"/>
    <property type="project" value="UniProtKB-KW"/>
</dbReference>
<evidence type="ECO:0000256" key="3">
    <source>
        <dbReference type="ARBA" id="ARBA00022448"/>
    </source>
</evidence>
<evidence type="ECO:0000256" key="5">
    <source>
        <dbReference type="ARBA" id="ARBA00022741"/>
    </source>
</evidence>
<name>E4KPY2_9LACT</name>